<dbReference type="PANTHER" id="PTHR38479">
    <property type="entry name" value="LMO0824 PROTEIN"/>
    <property type="match status" value="1"/>
</dbReference>
<gene>
    <name evidence="1" type="ORF">CVS27_06425</name>
</gene>
<dbReference type="PANTHER" id="PTHR38479:SF2">
    <property type="entry name" value="WINGED HELIX DNA-BINDING DOMAIN-CONTAINING PROTEIN"/>
    <property type="match status" value="1"/>
</dbReference>
<dbReference type="AlphaFoldDB" id="A0A2S3ZZ69"/>
<comment type="caution">
    <text evidence="1">The sequence shown here is derived from an EMBL/GenBank/DDBJ whole genome shotgun (WGS) entry which is preliminary data.</text>
</comment>
<dbReference type="RefSeq" id="WP_103464906.1">
    <property type="nucleotide sequence ID" value="NZ_PPXC01000004.1"/>
</dbReference>
<dbReference type="Pfam" id="PF06224">
    <property type="entry name" value="AlkZ-like"/>
    <property type="match status" value="1"/>
</dbReference>
<sequence length="377" mass="40341">MSPSVTPTVLARLRLAAQGILPTSISPGPGPGDVVRSLTALQGQDFPGVLWSIGLRSPGSTRAAVEAAFNSGELVRSWPMRGTLHVTLAEDLGWILSLTAERMESGMSTRHRELEITTADVDKVRELALALVAEQGGRVSRDELFTAFERAGQGTKAQRGYHLLFLLCLQGTLVQGPINSAAGNGNSQFFVSAEAWIKNPRAMDREQALAELALRYFSSHGPATIKDFQWWSKLTLKDISAGLAQLGDQLASVVCNGVSYWLAPETAELLGGTVPGARSLLLLPGFDEYLLGYTDRSAALAPHHAPLTVPGGNGVFKATVVAGGKVAGTWRKAQGMAEKQRQLAGVVLPELFGELSPNQTRSLEKSSTAYKRFLLPN</sequence>
<evidence type="ECO:0000313" key="2">
    <source>
        <dbReference type="Proteomes" id="UP000237061"/>
    </source>
</evidence>
<evidence type="ECO:0000313" key="1">
    <source>
        <dbReference type="EMBL" id="POH74197.1"/>
    </source>
</evidence>
<protein>
    <recommendedName>
        <fullName evidence="3">Winged helix DNA-binding domain-containing protein</fullName>
    </recommendedName>
</protein>
<proteinExistence type="predicted"/>
<evidence type="ECO:0008006" key="3">
    <source>
        <dbReference type="Google" id="ProtNLM"/>
    </source>
</evidence>
<accession>A0A2S3ZZ69</accession>
<dbReference type="EMBL" id="PPXC01000004">
    <property type="protein sequence ID" value="POH74197.1"/>
    <property type="molecule type" value="Genomic_DNA"/>
</dbReference>
<organism evidence="1 2">
    <name type="scientific">Arthrobacter glacialis</name>
    <dbReference type="NCBI Taxonomy" id="1664"/>
    <lineage>
        <taxon>Bacteria</taxon>
        <taxon>Bacillati</taxon>
        <taxon>Actinomycetota</taxon>
        <taxon>Actinomycetes</taxon>
        <taxon>Micrococcales</taxon>
        <taxon>Micrococcaceae</taxon>
        <taxon>Arthrobacter</taxon>
    </lineage>
</organism>
<dbReference type="Proteomes" id="UP000237061">
    <property type="component" value="Unassembled WGS sequence"/>
</dbReference>
<keyword evidence="2" id="KW-1185">Reference proteome</keyword>
<name>A0A2S3ZZ69_ARTGL</name>
<reference evidence="1 2" key="1">
    <citation type="submission" date="2018-01" db="EMBL/GenBank/DDBJ databases">
        <title>Arthrobacter sp. nov., from glaciers in China.</title>
        <authorList>
            <person name="Liu Q."/>
            <person name="Xin Y.-H."/>
        </authorList>
    </citation>
    <scope>NUCLEOTIDE SEQUENCE [LARGE SCALE GENOMIC DNA]</scope>
    <source>
        <strain evidence="1 2">HLT2-12-2</strain>
    </source>
</reference>
<dbReference type="InterPro" id="IPR009351">
    <property type="entry name" value="AlkZ-like"/>
</dbReference>